<dbReference type="EMBL" id="CP013118">
    <property type="protein sequence ID" value="ALO17161.1"/>
    <property type="molecule type" value="Genomic_DNA"/>
</dbReference>
<dbReference type="Proteomes" id="UP000064893">
    <property type="component" value="Chromosome"/>
</dbReference>
<dbReference type="InterPro" id="IPR001769">
    <property type="entry name" value="Gingipain"/>
</dbReference>
<name>A0A0S2I3Y7_9BACT</name>
<evidence type="ECO:0000313" key="3">
    <source>
        <dbReference type="EMBL" id="ALO17161.1"/>
    </source>
</evidence>
<dbReference type="Pfam" id="PF01364">
    <property type="entry name" value="Peptidase_C25"/>
    <property type="match status" value="1"/>
</dbReference>
<dbReference type="GO" id="GO:0008234">
    <property type="term" value="F:cysteine-type peptidase activity"/>
    <property type="evidence" value="ECO:0007669"/>
    <property type="project" value="InterPro"/>
</dbReference>
<sequence length="1275" mass="144280">MKNKIKHILFRSNSILSLLIFFFIALPTILNGQEKQVFDINIKWVNDPELNRAYFENCYYFDSLRHLPHYFRIIDMPKQTSNIEIGISNISLTSPPKHTQFSTKKIPGKIDYSYKIVTTKKQKKLYLWVNAAVNKNGQFNLLQKARVTVSFEKSKLQAALPQKKQYPNNSVLNTGEWRKIKVRENGIYKITYNQLSDWGFSNLADVRVYGFGGKQLSFRVDSEDPYYLPQVPIWMEKGSDGVFNSGDYILFYGNGILNRGIDTATNELSIKEHDYTLEGHYFITTSLGPASTINTQNYNNENHTLSRNTFTDVQYFNHRTTNLNYTGRTFFGEPLQPGEDESFNFNFPNIVESSPIKVKTHVGAICSGVTSYFRMYLDGNMFHQTSVAQSGSYDKGRSTISEATVNTTSDEFTITMEYASSNVTANGYVGDVAVIAERSLIYEEDQLIMQNFQDIGKPDIVRYQLSNLPENGIVWNISNTGAPVNVNLNRNGTTTSFKYPADDQNMFVAFEHENALTPTDAGAVENQNLHGEGFYDLFILVHPDFRDQAEELAQFHRNRENLTVRIIEPQKIYNEFSSGNQDVSAIRNYLRMYYDRASNDAEMPKHLLLFGDGSYDNISENNNSNYIPTFQTDWVYSYRSVACDDFFVMLDSGEGGDEGSLDLNGTLDMGVGRFPVSTVNQAQIMVDKTIDYVANPNLGPWKNDLVFVGDDADGIDYYLQQDAYELATIVRNKYKWMNPKMILMDAYPQESTPAGERYPEVTKAINGNIHRGVLIFNYTGHGSETRLAHEGILNKNTVKNWTNDKLPFFVTGSCEVSRYDNKNRQSLGEAILLKENGGAITLFSTTRVVYGNANQTLSENLYNTIFEPNEDGQYKTLGEVIAITKNLTSGNNLRNFTLFGDPAVRLDVPPKRIITDSINGIEAFNEPDTAIADTLKALKKIRIHGHIADSTGNSKMNFNGTVYPVIYDKLKKKQTLNNDNSPSGSFNYYEYSNVIYKGKASVQNGEFSFEFIVPIDINYEFGQGKISYYAENTQTDAYGHFDNFIVGGSDSLIVDDSQGPQIDVYMNDTTFVSGGTTDESPLLIAHLRDEYGVNTTGNVIGHDLTATLNEDINNRINLNDFYENDLNSYQSGKVEYQLIDLDEGLNTIEVKAWDILNNSSKSYVEFYVANSADVVLEHVLNYPNPFTTKTSFLFEHNQANEMIDVRIQIFTISGKLIKTLETSVSGTQYMNNPIVWDGRDDFGDRIGRGVYIYKVRLSTADGKSGEKFEKLVILR</sequence>
<evidence type="ECO:0000313" key="4">
    <source>
        <dbReference type="Proteomes" id="UP000064893"/>
    </source>
</evidence>
<dbReference type="InterPro" id="IPR026444">
    <property type="entry name" value="Secre_tail"/>
</dbReference>
<reference evidence="3 4" key="1">
    <citation type="submission" date="2015-11" db="EMBL/GenBank/DDBJ databases">
        <title>Description and complete genome sequence of a novel strain predominating in hypersaline microbial mats and representing a new family of the Bacteriodetes phylum.</title>
        <authorList>
            <person name="Spring S."/>
            <person name="Bunk B."/>
            <person name="Sproer C."/>
            <person name="Klenk H.-P."/>
        </authorList>
    </citation>
    <scope>NUCLEOTIDE SEQUENCE [LARGE SCALE GENOMIC DNA]</scope>
    <source>
        <strain evidence="3 4">L21-Spi-D4</strain>
    </source>
</reference>
<dbReference type="CDD" id="cd02258">
    <property type="entry name" value="Peptidase_C25_N"/>
    <property type="match status" value="1"/>
</dbReference>
<evidence type="ECO:0000259" key="2">
    <source>
        <dbReference type="Pfam" id="PF01364"/>
    </source>
</evidence>
<dbReference type="RefSeq" id="WP_057954478.1">
    <property type="nucleotide sequence ID" value="NZ_CP013118.1"/>
</dbReference>
<dbReference type="NCBIfam" id="NF033707">
    <property type="entry name" value="T9SS_sortase"/>
    <property type="match status" value="1"/>
</dbReference>
<dbReference type="InterPro" id="IPR029031">
    <property type="entry name" value="Gingipain_N_sf"/>
</dbReference>
<organism evidence="3 4">
    <name type="scientific">Salinivirga cyanobacteriivorans</name>
    <dbReference type="NCBI Taxonomy" id="1307839"/>
    <lineage>
        <taxon>Bacteria</taxon>
        <taxon>Pseudomonadati</taxon>
        <taxon>Bacteroidota</taxon>
        <taxon>Bacteroidia</taxon>
        <taxon>Bacteroidales</taxon>
        <taxon>Salinivirgaceae</taxon>
        <taxon>Salinivirga</taxon>
    </lineage>
</organism>
<dbReference type="GO" id="GO:0006508">
    <property type="term" value="P:proteolysis"/>
    <property type="evidence" value="ECO:0007669"/>
    <property type="project" value="InterPro"/>
</dbReference>
<dbReference type="Gene3D" id="3.40.50.10390">
    <property type="entry name" value="Gingipain r, domain 1"/>
    <property type="match status" value="1"/>
</dbReference>
<dbReference type="Gene3D" id="2.60.40.4070">
    <property type="match status" value="1"/>
</dbReference>
<feature type="domain" description="Gingipain" evidence="2">
    <location>
        <begin position="538"/>
        <end position="906"/>
    </location>
</feature>
<gene>
    <name evidence="3" type="ORF">L21SP5_03553</name>
</gene>
<keyword evidence="1" id="KW-0732">Signal</keyword>
<dbReference type="InterPro" id="IPR029030">
    <property type="entry name" value="Caspase-like_dom_sf"/>
</dbReference>
<proteinExistence type="predicted"/>
<dbReference type="NCBIfam" id="TIGR04183">
    <property type="entry name" value="Por_Secre_tail"/>
    <property type="match status" value="1"/>
</dbReference>
<dbReference type="STRING" id="1307839.L21SP5_03553"/>
<dbReference type="Gene3D" id="3.40.50.1460">
    <property type="match status" value="1"/>
</dbReference>
<keyword evidence="4" id="KW-1185">Reference proteome</keyword>
<accession>A0A0S2I3Y7</accession>
<dbReference type="OrthoDB" id="9809780at2"/>
<dbReference type="PATRIC" id="fig|1307839.3.peg.3809"/>
<dbReference type="KEGG" id="blq:L21SP5_03553"/>
<dbReference type="AlphaFoldDB" id="A0A0S2I3Y7"/>
<protein>
    <recommendedName>
        <fullName evidence="2">Gingipain domain-containing protein</fullName>
    </recommendedName>
</protein>
<dbReference type="SUPFAM" id="SSF52129">
    <property type="entry name" value="Caspase-like"/>
    <property type="match status" value="1"/>
</dbReference>
<evidence type="ECO:0000256" key="1">
    <source>
        <dbReference type="ARBA" id="ARBA00022729"/>
    </source>
</evidence>